<feature type="transmembrane region" description="Helical" evidence="12">
    <location>
        <begin position="276"/>
        <end position="302"/>
    </location>
</feature>
<evidence type="ECO:0000256" key="8">
    <source>
        <dbReference type="ARBA" id="ARBA00023170"/>
    </source>
</evidence>
<dbReference type="STRING" id="37003.ENSKMAP00000014341"/>
<keyword evidence="10 11" id="KW-0807">Transducer</keyword>
<dbReference type="AlphaFoldDB" id="A0A3Q3ADL9"/>
<keyword evidence="3 11" id="KW-0812">Transmembrane</keyword>
<dbReference type="PRINTS" id="PR00237">
    <property type="entry name" value="GPCRRHODOPSN"/>
</dbReference>
<evidence type="ECO:0000313" key="14">
    <source>
        <dbReference type="Ensembl" id="ENSKMAP00000014341.1"/>
    </source>
</evidence>
<dbReference type="GO" id="GO:0004947">
    <property type="term" value="F:bradykinin receptor activity"/>
    <property type="evidence" value="ECO:0007669"/>
    <property type="project" value="InterPro"/>
</dbReference>
<evidence type="ECO:0000256" key="6">
    <source>
        <dbReference type="ARBA" id="ARBA00023136"/>
    </source>
</evidence>
<keyword evidence="2" id="KW-1003">Cell membrane</keyword>
<evidence type="ECO:0000256" key="12">
    <source>
        <dbReference type="SAM" id="Phobius"/>
    </source>
</evidence>
<dbReference type="GO" id="GO:0009897">
    <property type="term" value="C:external side of plasma membrane"/>
    <property type="evidence" value="ECO:0007669"/>
    <property type="project" value="TreeGrafter"/>
</dbReference>
<dbReference type="InterPro" id="IPR000276">
    <property type="entry name" value="GPCR_Rhodpsn"/>
</dbReference>
<proteinExistence type="inferred from homology"/>
<dbReference type="PROSITE" id="PS50262">
    <property type="entry name" value="G_PROTEIN_RECEP_F1_2"/>
    <property type="match status" value="1"/>
</dbReference>
<sequence>MKVAPGNTTFETGIQNETNASICINKDLNWKLTFVPVYILLISVLGIVLNAFVLMVFCLQKKSCTTPEIYLSNLAAADLLLAFFRIFWAIYILNEYNWTFGRAMCKVVHASILMNAYCSIYFVVLVSIDRYLALVHPLSYERIRSPFLAKRGCLLVWILGFIFCVPQLMYRDVTLHSCNTNYPNIPTHLTIATTTSVFGFIIPFFVISFCTLKIFKALKSKLEVGVNTRKTDQKAPTLVLTVLLAFLICWIPYHLVRIPSTLREVKILTGCNLFKILNICGQISAYFAMFNCVLNPILYIIVGKNFREKVKQKAVEKGRNGFIKRKPSNIRICENSVGVLQFVFVFFKSYKYFQMWVDMKRVKVLTLCVQHR</sequence>
<dbReference type="Proteomes" id="UP000264800">
    <property type="component" value="Unplaced"/>
</dbReference>
<evidence type="ECO:0000256" key="10">
    <source>
        <dbReference type="ARBA" id="ARBA00023224"/>
    </source>
</evidence>
<feature type="transmembrane region" description="Helical" evidence="12">
    <location>
        <begin position="37"/>
        <end position="59"/>
    </location>
</feature>
<reference evidence="14" key="2">
    <citation type="submission" date="2025-09" db="UniProtKB">
        <authorList>
            <consortium name="Ensembl"/>
        </authorList>
    </citation>
    <scope>IDENTIFICATION</scope>
</reference>
<feature type="transmembrane region" description="Helical" evidence="12">
    <location>
        <begin position="190"/>
        <end position="215"/>
    </location>
</feature>
<feature type="transmembrane region" description="Helical" evidence="12">
    <location>
        <begin position="71"/>
        <end position="92"/>
    </location>
</feature>
<feature type="transmembrane region" description="Helical" evidence="12">
    <location>
        <begin position="152"/>
        <end position="170"/>
    </location>
</feature>
<dbReference type="GO" id="GO:0016493">
    <property type="term" value="F:C-C chemokine receptor activity"/>
    <property type="evidence" value="ECO:0007669"/>
    <property type="project" value="TreeGrafter"/>
</dbReference>
<keyword evidence="4 12" id="KW-1133">Transmembrane helix</keyword>
<dbReference type="OMA" id="ICQHIFT"/>
<evidence type="ECO:0000256" key="2">
    <source>
        <dbReference type="ARBA" id="ARBA00022475"/>
    </source>
</evidence>
<evidence type="ECO:0000256" key="5">
    <source>
        <dbReference type="ARBA" id="ARBA00023040"/>
    </source>
</evidence>
<dbReference type="PANTHER" id="PTHR10489">
    <property type="entry name" value="CELL ADHESION MOLECULE"/>
    <property type="match status" value="1"/>
</dbReference>
<dbReference type="GO" id="GO:0019722">
    <property type="term" value="P:calcium-mediated signaling"/>
    <property type="evidence" value="ECO:0007669"/>
    <property type="project" value="TreeGrafter"/>
</dbReference>
<keyword evidence="7" id="KW-1015">Disulfide bond</keyword>
<evidence type="ECO:0000256" key="11">
    <source>
        <dbReference type="RuleBase" id="RU000688"/>
    </source>
</evidence>
<dbReference type="Pfam" id="PF00001">
    <property type="entry name" value="7tm_1"/>
    <property type="match status" value="1"/>
</dbReference>
<keyword evidence="15" id="KW-1185">Reference proteome</keyword>
<dbReference type="GO" id="GO:0019957">
    <property type="term" value="F:C-C chemokine binding"/>
    <property type="evidence" value="ECO:0007669"/>
    <property type="project" value="TreeGrafter"/>
</dbReference>
<evidence type="ECO:0000259" key="13">
    <source>
        <dbReference type="PROSITE" id="PS50262"/>
    </source>
</evidence>
<keyword evidence="9" id="KW-0325">Glycoprotein</keyword>
<dbReference type="Ensembl" id="ENSKMAT00000014553.1">
    <property type="protein sequence ID" value="ENSKMAP00000014341.1"/>
    <property type="gene ID" value="ENSKMAG00000010755.1"/>
</dbReference>
<feature type="transmembrane region" description="Helical" evidence="12">
    <location>
        <begin position="112"/>
        <end position="132"/>
    </location>
</feature>
<comment type="subcellular location">
    <subcellularLocation>
        <location evidence="1">Cell membrane</location>
        <topology evidence="1">Multi-pass membrane protein</topology>
    </subcellularLocation>
</comment>
<comment type="similarity">
    <text evidence="11">Belongs to the G-protein coupled receptor 1 family.</text>
</comment>
<name>A0A3Q3ADL9_KRYMA</name>
<dbReference type="GeneTree" id="ENSGT01130000278308"/>
<dbReference type="SUPFAM" id="SSF81321">
    <property type="entry name" value="Family A G protein-coupled receptor-like"/>
    <property type="match status" value="1"/>
</dbReference>
<dbReference type="InterPro" id="IPR000496">
    <property type="entry name" value="Brdyknn_rcpt"/>
</dbReference>
<reference evidence="14" key="1">
    <citation type="submission" date="2025-08" db="UniProtKB">
        <authorList>
            <consortium name="Ensembl"/>
        </authorList>
    </citation>
    <scope>IDENTIFICATION</scope>
</reference>
<dbReference type="Gene3D" id="1.20.1070.10">
    <property type="entry name" value="Rhodopsin 7-helix transmembrane proteins"/>
    <property type="match status" value="1"/>
</dbReference>
<organism evidence="14 15">
    <name type="scientific">Kryptolebias marmoratus</name>
    <name type="common">Mangrove killifish</name>
    <name type="synonym">Rivulus marmoratus</name>
    <dbReference type="NCBI Taxonomy" id="37003"/>
    <lineage>
        <taxon>Eukaryota</taxon>
        <taxon>Metazoa</taxon>
        <taxon>Chordata</taxon>
        <taxon>Craniata</taxon>
        <taxon>Vertebrata</taxon>
        <taxon>Euteleostomi</taxon>
        <taxon>Actinopterygii</taxon>
        <taxon>Neopterygii</taxon>
        <taxon>Teleostei</taxon>
        <taxon>Neoteleostei</taxon>
        <taxon>Acanthomorphata</taxon>
        <taxon>Ovalentaria</taxon>
        <taxon>Atherinomorphae</taxon>
        <taxon>Cyprinodontiformes</taxon>
        <taxon>Rivulidae</taxon>
        <taxon>Kryptolebias</taxon>
    </lineage>
</organism>
<evidence type="ECO:0000256" key="7">
    <source>
        <dbReference type="ARBA" id="ARBA00023157"/>
    </source>
</evidence>
<evidence type="ECO:0000256" key="1">
    <source>
        <dbReference type="ARBA" id="ARBA00004651"/>
    </source>
</evidence>
<keyword evidence="6 12" id="KW-0472">Membrane</keyword>
<feature type="domain" description="G-protein coupled receptors family 1 profile" evidence="13">
    <location>
        <begin position="49"/>
        <end position="299"/>
    </location>
</feature>
<evidence type="ECO:0000256" key="4">
    <source>
        <dbReference type="ARBA" id="ARBA00022989"/>
    </source>
</evidence>
<evidence type="ECO:0000256" key="3">
    <source>
        <dbReference type="ARBA" id="ARBA00022692"/>
    </source>
</evidence>
<dbReference type="PANTHER" id="PTHR10489:SF957">
    <property type="entry name" value="B2 BRADYKININ RECEPTOR"/>
    <property type="match status" value="1"/>
</dbReference>
<dbReference type="PRINTS" id="PR00425">
    <property type="entry name" value="BRADYKININR"/>
</dbReference>
<evidence type="ECO:0000313" key="15">
    <source>
        <dbReference type="Proteomes" id="UP000264800"/>
    </source>
</evidence>
<dbReference type="GO" id="GO:0006955">
    <property type="term" value="P:immune response"/>
    <property type="evidence" value="ECO:0007669"/>
    <property type="project" value="TreeGrafter"/>
</dbReference>
<dbReference type="InterPro" id="IPR017452">
    <property type="entry name" value="GPCR_Rhodpsn_7TM"/>
</dbReference>
<dbReference type="GO" id="GO:0060326">
    <property type="term" value="P:cell chemotaxis"/>
    <property type="evidence" value="ECO:0007669"/>
    <property type="project" value="TreeGrafter"/>
</dbReference>
<keyword evidence="8 11" id="KW-0675">Receptor</keyword>
<dbReference type="GO" id="GO:0007204">
    <property type="term" value="P:positive regulation of cytosolic calcium ion concentration"/>
    <property type="evidence" value="ECO:0007669"/>
    <property type="project" value="TreeGrafter"/>
</dbReference>
<keyword evidence="5 11" id="KW-0297">G-protein coupled receptor</keyword>
<protein>
    <submittedName>
        <fullName evidence="14">Bradykinin receptor B2</fullName>
    </submittedName>
</protein>
<accession>A0A3Q3ADL9</accession>
<dbReference type="PROSITE" id="PS00237">
    <property type="entry name" value="G_PROTEIN_RECEP_F1_1"/>
    <property type="match status" value="1"/>
</dbReference>
<dbReference type="InterPro" id="IPR050119">
    <property type="entry name" value="CCR1-9-like"/>
</dbReference>
<feature type="transmembrane region" description="Helical" evidence="12">
    <location>
        <begin position="235"/>
        <end position="256"/>
    </location>
</feature>
<evidence type="ECO:0000256" key="9">
    <source>
        <dbReference type="ARBA" id="ARBA00023180"/>
    </source>
</evidence>